<feature type="transmembrane region" description="Helical" evidence="1">
    <location>
        <begin position="6"/>
        <end position="24"/>
    </location>
</feature>
<evidence type="ECO:0000313" key="3">
    <source>
        <dbReference type="EMBL" id="MCQ5343348.1"/>
    </source>
</evidence>
<dbReference type="Proteomes" id="UP001206692">
    <property type="component" value="Unassembled WGS sequence"/>
</dbReference>
<sequence length="319" mass="36091">MDPIIHIVTTVATIIFIGAVLYSLTSALRKKRRKAKYEKDLVTKVHVKVDNLHQYDIKPEKGYYKYPLVEKGKLRRFPQHFTAVSIELANEQPYSICLLALAEFDKGELKDTRYFYIRPPENNLSATGGRHRWEDLSKADEFGEYWQAGLEKLIEGKTLVAHNAPFVFGCITHALHIYGIKAPSFRYADTMEAAKKYYHFSSNKIDAICDEMDIKTEEGNLLSKAIGIGKFFLEAKKDYPLYLPSLTYVEKEPTADDRKAAYIAAVEREEGTPEEMAAPEQPDLALIKDLVDTGCLMTGKQAGTYYAADKGLTLLEQAD</sequence>
<dbReference type="Gene3D" id="3.30.420.10">
    <property type="entry name" value="Ribonuclease H-like superfamily/Ribonuclease H"/>
    <property type="match status" value="1"/>
</dbReference>
<comment type="caution">
    <text evidence="3">The sequence shown here is derived from an EMBL/GenBank/DDBJ whole genome shotgun (WGS) entry which is preliminary data.</text>
</comment>
<keyword evidence="1" id="KW-1133">Transmembrane helix</keyword>
<dbReference type="EMBL" id="JANGEW010000021">
    <property type="protein sequence ID" value="MCQ5343348.1"/>
    <property type="molecule type" value="Genomic_DNA"/>
</dbReference>
<dbReference type="InterPro" id="IPR013520">
    <property type="entry name" value="Ribonucl_H"/>
</dbReference>
<name>A0ABT1SU05_9FIRM</name>
<keyword evidence="4" id="KW-1185">Reference proteome</keyword>
<keyword evidence="3" id="KW-0540">Nuclease</keyword>
<evidence type="ECO:0000259" key="2">
    <source>
        <dbReference type="Pfam" id="PF00929"/>
    </source>
</evidence>
<proteinExistence type="predicted"/>
<dbReference type="Pfam" id="PF00929">
    <property type="entry name" value="RNase_T"/>
    <property type="match status" value="1"/>
</dbReference>
<protein>
    <submittedName>
        <fullName evidence="3">Exonuclease domain-containing protein</fullName>
    </submittedName>
</protein>
<dbReference type="GO" id="GO:0004527">
    <property type="term" value="F:exonuclease activity"/>
    <property type="evidence" value="ECO:0007669"/>
    <property type="project" value="UniProtKB-KW"/>
</dbReference>
<gene>
    <name evidence="3" type="ORF">NE675_09995</name>
</gene>
<keyword evidence="1" id="KW-0472">Membrane</keyword>
<accession>A0ABT1SU05</accession>
<reference evidence="3 4" key="1">
    <citation type="submission" date="2022-06" db="EMBL/GenBank/DDBJ databases">
        <title>Isolation of gut microbiota from human fecal samples.</title>
        <authorList>
            <person name="Pamer E.G."/>
            <person name="Barat B."/>
            <person name="Waligurski E."/>
            <person name="Medina S."/>
            <person name="Paddock L."/>
            <person name="Mostad J."/>
        </authorList>
    </citation>
    <scope>NUCLEOTIDE SEQUENCE [LARGE SCALE GENOMIC DNA]</scope>
    <source>
        <strain evidence="3 4">DFI.1.1</strain>
    </source>
</reference>
<keyword evidence="3" id="KW-0378">Hydrolase</keyword>
<organism evidence="3 4">
    <name type="scientific">Megasphaera massiliensis</name>
    <dbReference type="NCBI Taxonomy" id="1232428"/>
    <lineage>
        <taxon>Bacteria</taxon>
        <taxon>Bacillati</taxon>
        <taxon>Bacillota</taxon>
        <taxon>Negativicutes</taxon>
        <taxon>Veillonellales</taxon>
        <taxon>Veillonellaceae</taxon>
        <taxon>Megasphaera</taxon>
    </lineage>
</organism>
<evidence type="ECO:0000256" key="1">
    <source>
        <dbReference type="SAM" id="Phobius"/>
    </source>
</evidence>
<dbReference type="InterPro" id="IPR012337">
    <property type="entry name" value="RNaseH-like_sf"/>
</dbReference>
<dbReference type="InterPro" id="IPR036397">
    <property type="entry name" value="RNaseH_sf"/>
</dbReference>
<keyword evidence="1" id="KW-0812">Transmembrane</keyword>
<evidence type="ECO:0000313" key="4">
    <source>
        <dbReference type="Proteomes" id="UP001206692"/>
    </source>
</evidence>
<dbReference type="SUPFAM" id="SSF53098">
    <property type="entry name" value="Ribonuclease H-like"/>
    <property type="match status" value="1"/>
</dbReference>
<dbReference type="RefSeq" id="WP_062412260.1">
    <property type="nucleotide sequence ID" value="NZ_JAJCIO010000024.1"/>
</dbReference>
<feature type="domain" description="Exonuclease" evidence="2">
    <location>
        <begin position="92"/>
        <end position="216"/>
    </location>
</feature>
<keyword evidence="3" id="KW-0269">Exonuclease</keyword>